<evidence type="ECO:0000259" key="3">
    <source>
        <dbReference type="Pfam" id="PF20441"/>
    </source>
</evidence>
<dbReference type="GO" id="GO:0004519">
    <property type="term" value="F:endonuclease activity"/>
    <property type="evidence" value="ECO:0007669"/>
    <property type="project" value="InterPro"/>
</dbReference>
<sequence length="614" mass="68085">MAKPRRRPKTPTSTKRPKTPSATDKGATRDPEDPVTAYAEAVRDGKVVAGPHVRAACARHLNDKEEADKGLERGLEWNKPAVERVIKFFRDRLCVDRVAGDGPIGESGAVKPFELLPFQAFIVGSLFGWKLPDGTRRFRLAFIESAKGTGKSPLAAGIGLYMLTMDKEHRAEVYAAATKKDQAKVLFRDAVAMVELTPGLQSRLLLSGGVEKHNIAYLATGSFFRPISTEDRGKGQSGPRPHCGLLDEIHEHPTNLMVEMMRAGVKSRRQALIFMITNSGVDRESVCYDYHDYGVKVCAGEIEDDSFFAFICALDEGDDPFKDEACWPKANPELGAIITPQYLRDQVRQAKGMPSKENLVRRLNFCQWTDAIAAWVAREVWVKCERKGLALSTERPCYGGLDLSGKKDLTALALASIPDENGVIEATVEFWTPAASLMERTETDRVPYDVWRRDGHLIAVPGRTINYGYVANRLAEVEAEHELVQLGYDRWRIEDLLQALDDAGVEAWKISDEKEGLGLCLVEHGQGFKDMSLAVEVIEDLILNDRLRVKYNPVLRWNVASTVLDEDPAGNRKFTKRRSTGRIDGVVALAMAVRLAVAGAVVEPSIYEAEGYVV</sequence>
<proteinExistence type="predicted"/>
<evidence type="ECO:0008006" key="5">
    <source>
        <dbReference type="Google" id="ProtNLM"/>
    </source>
</evidence>
<dbReference type="EMBL" id="LAZR01011819">
    <property type="protein sequence ID" value="KKM58430.1"/>
    <property type="molecule type" value="Genomic_DNA"/>
</dbReference>
<dbReference type="Gene3D" id="3.40.50.300">
    <property type="entry name" value="P-loop containing nucleotide triphosphate hydrolases"/>
    <property type="match status" value="1"/>
</dbReference>
<dbReference type="Pfam" id="PF03354">
    <property type="entry name" value="TerL_ATPase"/>
    <property type="match status" value="1"/>
</dbReference>
<reference evidence="4" key="1">
    <citation type="journal article" date="2015" name="Nature">
        <title>Complex archaea that bridge the gap between prokaryotes and eukaryotes.</title>
        <authorList>
            <person name="Spang A."/>
            <person name="Saw J.H."/>
            <person name="Jorgensen S.L."/>
            <person name="Zaremba-Niedzwiedzka K."/>
            <person name="Martijn J."/>
            <person name="Lind A.E."/>
            <person name="van Eijk R."/>
            <person name="Schleper C."/>
            <person name="Guy L."/>
            <person name="Ettema T.J."/>
        </authorList>
    </citation>
    <scope>NUCLEOTIDE SEQUENCE</scope>
</reference>
<dbReference type="PANTHER" id="PTHR41287">
    <property type="match status" value="1"/>
</dbReference>
<feature type="domain" description="Terminase large subunit-like ATPase" evidence="2">
    <location>
        <begin position="117"/>
        <end position="293"/>
    </location>
</feature>
<feature type="region of interest" description="Disordered" evidence="1">
    <location>
        <begin position="1"/>
        <end position="35"/>
    </location>
</feature>
<gene>
    <name evidence="4" type="ORF">LCGC14_1549330</name>
</gene>
<dbReference type="InterPro" id="IPR046462">
    <property type="entry name" value="TerL_nuclease"/>
</dbReference>
<name>A0A0F9L6T5_9ZZZZ</name>
<protein>
    <recommendedName>
        <fullName evidence="5">Terminase large subunit</fullName>
    </recommendedName>
</protein>
<dbReference type="AlphaFoldDB" id="A0A0F9L6T5"/>
<comment type="caution">
    <text evidence="4">The sequence shown here is derived from an EMBL/GenBank/DDBJ whole genome shotgun (WGS) entry which is preliminary data.</text>
</comment>
<dbReference type="InterPro" id="IPR005021">
    <property type="entry name" value="Terminase_largesu-like"/>
</dbReference>
<evidence type="ECO:0000259" key="2">
    <source>
        <dbReference type="Pfam" id="PF03354"/>
    </source>
</evidence>
<evidence type="ECO:0000313" key="4">
    <source>
        <dbReference type="EMBL" id="KKM58430.1"/>
    </source>
</evidence>
<dbReference type="PANTHER" id="PTHR41287:SF1">
    <property type="entry name" value="PROTEIN YMFN"/>
    <property type="match status" value="1"/>
</dbReference>
<dbReference type="InterPro" id="IPR046461">
    <property type="entry name" value="TerL_ATPase"/>
</dbReference>
<evidence type="ECO:0000256" key="1">
    <source>
        <dbReference type="SAM" id="MobiDB-lite"/>
    </source>
</evidence>
<dbReference type="InterPro" id="IPR027417">
    <property type="entry name" value="P-loop_NTPase"/>
</dbReference>
<feature type="domain" description="Terminase large subunit-like endonuclease" evidence="3">
    <location>
        <begin position="301"/>
        <end position="598"/>
    </location>
</feature>
<accession>A0A0F9L6T5</accession>
<dbReference type="Pfam" id="PF20441">
    <property type="entry name" value="TerL_nuclease"/>
    <property type="match status" value="1"/>
</dbReference>
<organism evidence="4">
    <name type="scientific">marine sediment metagenome</name>
    <dbReference type="NCBI Taxonomy" id="412755"/>
    <lineage>
        <taxon>unclassified sequences</taxon>
        <taxon>metagenomes</taxon>
        <taxon>ecological metagenomes</taxon>
    </lineage>
</organism>